<proteinExistence type="inferred from homology"/>
<sequence>MQRAQPDNSIQLADTNYAKATKAELSRQFNQAFQHYVKAAELYIHLSRSEGHKEKDKVKWKANAQRALDRAEKIKSFSEKSTKPKGAGVEGPSLEEGSAVAEVRLTPVAVNHFAPHELYRVLKKGGQINDLVFPLWDESSHEAAPREGLFTDPDGQPKLSPEQTAVSAVWRRPDLPEANGPPIHILPEDILQHVVTDCSVCASISVCLEHSRRFGTLIAEMPLYHYCDSHGPDSTCKPVCVDHRERLDFKFLFNGAWRRVVIDVQLPYDPQKGTLMCMSALSEKPSWWTLWPSLLEKAYMKLMGGYDFPGSNSCIDLHAIAGWIPEHIETRRPDFERERTWERLLSGFSSGKCMVTLGTGPRPISLDERVKLLPSHSYAVTNVFEGAEGRAVTILDSWVCPGAESSERLKSPTVSWADALNMFDGIYLSWDPAMFKNSLTFHGMWKRSDPEDVSKQVNVIFTNESPDYEEVWVLLTRHTPDTRRTQDFIALRVQVEVELHAAALSIRQAVCTKETYTNSTHILVRTRLSRIERTGVLSILASYDGDASEVGFTISAYSSGSVDIRWDETIVSPPYERKVSGAITHKSAGGNCTHRSFMVNPQYHLRILAPPKGSKGVGKARTNVSLRTGKDVPVNVAVVWGQGKRVTELSDQDTIASSGAYTYGSARISEDMAPGDSTIVVSAFDPQYLGPFTLKVDCTFPFDLVPIPQEGAGMYDKTIRGSWEKSTAGGGPSSQTYPRNPRFELNVSVQTKCIIRLQLAHPSASERLNVTVFSASPSGKLTQHVATSGAYEDSLAGVVIPLTNLSPGKYWVVPSTYKSGVEAEFRLVCYFSTAGVEVGERRS</sequence>
<evidence type="ECO:0000256" key="2">
    <source>
        <dbReference type="ARBA" id="ARBA00022670"/>
    </source>
</evidence>
<evidence type="ECO:0000256" key="4">
    <source>
        <dbReference type="ARBA" id="ARBA00022807"/>
    </source>
</evidence>
<dbReference type="SMART" id="SM00720">
    <property type="entry name" value="calpain_III"/>
    <property type="match status" value="2"/>
</dbReference>
<dbReference type="PROSITE" id="PS50203">
    <property type="entry name" value="CALPAIN_CAT"/>
    <property type="match status" value="1"/>
</dbReference>
<dbReference type="SMART" id="SM00230">
    <property type="entry name" value="CysPc"/>
    <property type="match status" value="1"/>
</dbReference>
<keyword evidence="9" id="KW-1185">Reference proteome</keyword>
<dbReference type="InterPro" id="IPR001300">
    <property type="entry name" value="Peptidase_C2_calpain_cat"/>
</dbReference>
<dbReference type="STRING" id="71717.A0A4Y7TV78"/>
<dbReference type="InterPro" id="IPR022682">
    <property type="entry name" value="Calpain_domain_III"/>
</dbReference>
<evidence type="ECO:0000256" key="3">
    <source>
        <dbReference type="ARBA" id="ARBA00022801"/>
    </source>
</evidence>
<organism evidence="8 9">
    <name type="scientific">Coprinellus micaceus</name>
    <name type="common">Glistening ink-cap mushroom</name>
    <name type="synonym">Coprinus micaceus</name>
    <dbReference type="NCBI Taxonomy" id="71717"/>
    <lineage>
        <taxon>Eukaryota</taxon>
        <taxon>Fungi</taxon>
        <taxon>Dikarya</taxon>
        <taxon>Basidiomycota</taxon>
        <taxon>Agaricomycotina</taxon>
        <taxon>Agaricomycetes</taxon>
        <taxon>Agaricomycetidae</taxon>
        <taxon>Agaricales</taxon>
        <taxon>Agaricineae</taxon>
        <taxon>Psathyrellaceae</taxon>
        <taxon>Coprinellus</taxon>
    </lineage>
</organism>
<dbReference type="AlphaFoldDB" id="A0A4Y7TV78"/>
<feature type="domain" description="Calpain catalytic" evidence="7">
    <location>
        <begin position="135"/>
        <end position="431"/>
    </location>
</feature>
<dbReference type="GO" id="GO:0006508">
    <property type="term" value="P:proteolysis"/>
    <property type="evidence" value="ECO:0007669"/>
    <property type="project" value="UniProtKB-KW"/>
</dbReference>
<evidence type="ECO:0000256" key="1">
    <source>
        <dbReference type="ARBA" id="ARBA00010193"/>
    </source>
</evidence>
<dbReference type="OrthoDB" id="167576at2759"/>
<reference evidence="8 9" key="1">
    <citation type="journal article" date="2019" name="Nat. Ecol. Evol.">
        <title>Megaphylogeny resolves global patterns of mushroom evolution.</title>
        <authorList>
            <person name="Varga T."/>
            <person name="Krizsan K."/>
            <person name="Foldi C."/>
            <person name="Dima B."/>
            <person name="Sanchez-Garcia M."/>
            <person name="Sanchez-Ramirez S."/>
            <person name="Szollosi G.J."/>
            <person name="Szarkandi J.G."/>
            <person name="Papp V."/>
            <person name="Albert L."/>
            <person name="Andreopoulos W."/>
            <person name="Angelini C."/>
            <person name="Antonin V."/>
            <person name="Barry K.W."/>
            <person name="Bougher N.L."/>
            <person name="Buchanan P."/>
            <person name="Buyck B."/>
            <person name="Bense V."/>
            <person name="Catcheside P."/>
            <person name="Chovatia M."/>
            <person name="Cooper J."/>
            <person name="Damon W."/>
            <person name="Desjardin D."/>
            <person name="Finy P."/>
            <person name="Geml J."/>
            <person name="Haridas S."/>
            <person name="Hughes K."/>
            <person name="Justo A."/>
            <person name="Karasinski D."/>
            <person name="Kautmanova I."/>
            <person name="Kiss B."/>
            <person name="Kocsube S."/>
            <person name="Kotiranta H."/>
            <person name="LaButti K.M."/>
            <person name="Lechner B.E."/>
            <person name="Liimatainen K."/>
            <person name="Lipzen A."/>
            <person name="Lukacs Z."/>
            <person name="Mihaltcheva S."/>
            <person name="Morgado L.N."/>
            <person name="Niskanen T."/>
            <person name="Noordeloos M.E."/>
            <person name="Ohm R.A."/>
            <person name="Ortiz-Santana B."/>
            <person name="Ovrebo C."/>
            <person name="Racz N."/>
            <person name="Riley R."/>
            <person name="Savchenko A."/>
            <person name="Shiryaev A."/>
            <person name="Soop K."/>
            <person name="Spirin V."/>
            <person name="Szebenyi C."/>
            <person name="Tomsovsky M."/>
            <person name="Tulloss R.E."/>
            <person name="Uehling J."/>
            <person name="Grigoriev I.V."/>
            <person name="Vagvolgyi C."/>
            <person name="Papp T."/>
            <person name="Martin F.M."/>
            <person name="Miettinen O."/>
            <person name="Hibbett D.S."/>
            <person name="Nagy L.G."/>
        </authorList>
    </citation>
    <scope>NUCLEOTIDE SEQUENCE [LARGE SCALE GENOMIC DNA]</scope>
    <source>
        <strain evidence="8 9">FP101781</strain>
    </source>
</reference>
<evidence type="ECO:0000256" key="5">
    <source>
        <dbReference type="PROSITE-ProRule" id="PRU00239"/>
    </source>
</evidence>
<comment type="caution">
    <text evidence="8">The sequence shown here is derived from an EMBL/GenBank/DDBJ whole genome shotgun (WGS) entry which is preliminary data.</text>
</comment>
<dbReference type="Pfam" id="PF00648">
    <property type="entry name" value="Peptidase_C2"/>
    <property type="match status" value="1"/>
</dbReference>
<dbReference type="Proteomes" id="UP000298030">
    <property type="component" value="Unassembled WGS sequence"/>
</dbReference>
<dbReference type="PANTHER" id="PTHR46143">
    <property type="entry name" value="CALPAIN-7"/>
    <property type="match status" value="1"/>
</dbReference>
<comment type="caution">
    <text evidence="5">Lacks conserved residue(s) required for the propagation of feature annotation.</text>
</comment>
<dbReference type="Pfam" id="PF01067">
    <property type="entry name" value="Calpain_III"/>
    <property type="match status" value="1"/>
</dbReference>
<keyword evidence="3" id="KW-0378">Hydrolase</keyword>
<gene>
    <name evidence="8" type="ORF">FA13DRAFT_722363</name>
</gene>
<keyword evidence="4" id="KW-0788">Thiol protease</keyword>
<keyword evidence="2" id="KW-0645">Protease</keyword>
<protein>
    <submittedName>
        <fullName evidence="8">Cysteine proteinase</fullName>
    </submittedName>
</protein>
<dbReference type="SUPFAM" id="SSF54001">
    <property type="entry name" value="Cysteine proteinases"/>
    <property type="match status" value="1"/>
</dbReference>
<dbReference type="InterPro" id="IPR022683">
    <property type="entry name" value="Calpain_III"/>
</dbReference>
<evidence type="ECO:0000256" key="6">
    <source>
        <dbReference type="SAM" id="MobiDB-lite"/>
    </source>
</evidence>
<name>A0A4Y7TV78_COPMI</name>
<dbReference type="GO" id="GO:0004198">
    <property type="term" value="F:calcium-dependent cysteine-type endopeptidase activity"/>
    <property type="evidence" value="ECO:0007669"/>
    <property type="project" value="InterPro"/>
</dbReference>
<evidence type="ECO:0000313" key="9">
    <source>
        <dbReference type="Proteomes" id="UP000298030"/>
    </source>
</evidence>
<dbReference type="EMBL" id="QPFP01000003">
    <property type="protein sequence ID" value="TEB38086.1"/>
    <property type="molecule type" value="Genomic_DNA"/>
</dbReference>
<dbReference type="InterPro" id="IPR036213">
    <property type="entry name" value="Calpain_III_sf"/>
</dbReference>
<dbReference type="SUPFAM" id="SSF116846">
    <property type="entry name" value="MIT domain"/>
    <property type="match status" value="1"/>
</dbReference>
<evidence type="ECO:0000313" key="8">
    <source>
        <dbReference type="EMBL" id="TEB38086.1"/>
    </source>
</evidence>
<accession>A0A4Y7TV78</accession>
<dbReference type="InterPro" id="IPR036181">
    <property type="entry name" value="MIT_dom_sf"/>
</dbReference>
<dbReference type="Gene3D" id="1.20.58.80">
    <property type="entry name" value="Phosphotransferase system, lactose/cellobiose-type IIA subunit"/>
    <property type="match status" value="1"/>
</dbReference>
<comment type="similarity">
    <text evidence="1">Belongs to the peptidase C2 family. PalB/RIM13 subfamily.</text>
</comment>
<dbReference type="InterPro" id="IPR038765">
    <property type="entry name" value="Papain-like_cys_pep_sf"/>
</dbReference>
<dbReference type="Gene3D" id="2.60.120.380">
    <property type="match status" value="2"/>
</dbReference>
<feature type="region of interest" description="Disordered" evidence="6">
    <location>
        <begin position="74"/>
        <end position="94"/>
    </location>
</feature>
<evidence type="ECO:0000259" key="7">
    <source>
        <dbReference type="PROSITE" id="PS50203"/>
    </source>
</evidence>
<dbReference type="PANTHER" id="PTHR46143:SF1">
    <property type="entry name" value="CALPAIN-7"/>
    <property type="match status" value="1"/>
</dbReference>
<dbReference type="SUPFAM" id="SSF49758">
    <property type="entry name" value="Calpain large subunit, middle domain (domain III)"/>
    <property type="match status" value="3"/>
</dbReference>
<dbReference type="InterPro" id="IPR051297">
    <property type="entry name" value="PalB/RIM13"/>
</dbReference>